<proteinExistence type="predicted"/>
<geneLocation type="plasmid" evidence="1">
    <name>unnamed</name>
</geneLocation>
<dbReference type="EMBL" id="CP037063">
    <property type="protein sequence ID" value="QBK66325.1"/>
    <property type="molecule type" value="Genomic_DNA"/>
</dbReference>
<reference evidence="1" key="1">
    <citation type="submission" date="2019-03" db="EMBL/GenBank/DDBJ databases">
        <title>Whole genome sequencing of Borrelia miyamotoi strains isolated at the Russian territory.</title>
        <authorList>
            <person name="Kuleshov K.V."/>
            <person name="Platonov A.E."/>
            <person name="Goptar I.A."/>
            <person name="Shipulin G.A."/>
            <person name="Markelov M.L."/>
            <person name="Koetsveld J."/>
            <person name="Kolyasnikova N.M."/>
            <person name="Sarksyan D.S."/>
            <person name="Toporkova M.G."/>
            <person name="Hovius J.W."/>
        </authorList>
    </citation>
    <scope>NUCLEOTIDE SEQUENCE</scope>
    <source>
        <strain evidence="3">Yekat-19</strain>
        <strain evidence="2">Yekat-21</strain>
        <strain evidence="1">Yekat-76</strain>
        <plasmid evidence="1">unnamed</plasmid>
    </source>
</reference>
<evidence type="ECO:0000313" key="1">
    <source>
        <dbReference type="EMBL" id="QBK62488.1"/>
    </source>
</evidence>
<gene>
    <name evidence="1" type="ORF">EZU67_04800</name>
    <name evidence="2" type="ORF">EZU69_04805</name>
    <name evidence="3" type="ORF">EZU70_05055</name>
</gene>
<accession>A0A481YDP5</accession>
<dbReference type="EMBL" id="CP036560">
    <property type="protein sequence ID" value="QBK62488.1"/>
    <property type="molecule type" value="Genomic_DNA"/>
</dbReference>
<sequence length="45" mass="5085">MSILMSRSLISAFNSFLTVSILLFKLASTFSNLMSKFSLRYSMSL</sequence>
<dbReference type="AlphaFoldDB" id="A0A481YDP5"/>
<protein>
    <submittedName>
        <fullName evidence="1">Uncharacterized protein</fullName>
    </submittedName>
</protein>
<organism evidence="1">
    <name type="scientific">Borrelia miyamotoi</name>
    <dbReference type="NCBI Taxonomy" id="47466"/>
    <lineage>
        <taxon>Bacteria</taxon>
        <taxon>Pseudomonadati</taxon>
        <taxon>Spirochaetota</taxon>
        <taxon>Spirochaetia</taxon>
        <taxon>Spirochaetales</taxon>
        <taxon>Borreliaceae</taxon>
        <taxon>Borrelia</taxon>
    </lineage>
</organism>
<name>A0A481YDP5_9SPIR</name>
<evidence type="ECO:0000313" key="2">
    <source>
        <dbReference type="EMBL" id="QBK65024.1"/>
    </source>
</evidence>
<dbReference type="EMBL" id="CP036917">
    <property type="protein sequence ID" value="QBK65024.1"/>
    <property type="molecule type" value="Genomic_DNA"/>
</dbReference>
<keyword evidence="1" id="KW-0614">Plasmid</keyword>
<evidence type="ECO:0000313" key="3">
    <source>
        <dbReference type="EMBL" id="QBK66325.1"/>
    </source>
</evidence>